<dbReference type="RefSeq" id="WP_274140031.1">
    <property type="nucleotide sequence ID" value="NZ_JAJUBB010000001.1"/>
</dbReference>
<evidence type="ECO:0000256" key="3">
    <source>
        <dbReference type="ARBA" id="ARBA00010358"/>
    </source>
</evidence>
<keyword evidence="6" id="KW-0997">Cell inner membrane</keyword>
<keyword evidence="9 16" id="KW-1133">Transmembrane helix</keyword>
<keyword evidence="12" id="KW-0143">Chaperone</keyword>
<evidence type="ECO:0000256" key="9">
    <source>
        <dbReference type="ARBA" id="ARBA00022989"/>
    </source>
</evidence>
<protein>
    <recommendedName>
        <fullName evidence="4">Lipase chaperone</fullName>
    </recommendedName>
    <alternativeName>
        <fullName evidence="15">Lipase foldase</fullName>
    </alternativeName>
    <alternativeName>
        <fullName evidence="13">Lipase helper protein</fullName>
    </alternativeName>
    <alternativeName>
        <fullName evidence="14">Lipase modulator</fullName>
    </alternativeName>
</protein>
<evidence type="ECO:0000256" key="4">
    <source>
        <dbReference type="ARBA" id="ARBA00019692"/>
    </source>
</evidence>
<evidence type="ECO:0000256" key="11">
    <source>
        <dbReference type="ARBA" id="ARBA00023136"/>
    </source>
</evidence>
<keyword evidence="8" id="KW-0442">Lipid degradation</keyword>
<comment type="caution">
    <text evidence="17">The sequence shown here is derived from an EMBL/GenBank/DDBJ whole genome shotgun (WGS) entry which is preliminary data.</text>
</comment>
<dbReference type="EMBL" id="JAJUBB010000001">
    <property type="protein sequence ID" value="MDD1780106.1"/>
    <property type="molecule type" value="Genomic_DNA"/>
</dbReference>
<dbReference type="SUPFAM" id="SSF158855">
    <property type="entry name" value="Lipase chaperone-like"/>
    <property type="match status" value="1"/>
</dbReference>
<comment type="similarity">
    <text evidence="3">Belongs to the lipase chaperone family.</text>
</comment>
<accession>A0ABT5QIF8</accession>
<name>A0ABT5QIF8_9GAMM</name>
<evidence type="ECO:0000313" key="17">
    <source>
        <dbReference type="EMBL" id="MDD1780106.1"/>
    </source>
</evidence>
<evidence type="ECO:0000313" key="18">
    <source>
        <dbReference type="Proteomes" id="UP001149821"/>
    </source>
</evidence>
<evidence type="ECO:0000256" key="5">
    <source>
        <dbReference type="ARBA" id="ARBA00022475"/>
    </source>
</evidence>
<evidence type="ECO:0000256" key="13">
    <source>
        <dbReference type="ARBA" id="ARBA00030948"/>
    </source>
</evidence>
<feature type="transmembrane region" description="Helical" evidence="16">
    <location>
        <begin position="7"/>
        <end position="28"/>
    </location>
</feature>
<evidence type="ECO:0000256" key="8">
    <source>
        <dbReference type="ARBA" id="ARBA00022963"/>
    </source>
</evidence>
<keyword evidence="18" id="KW-1185">Reference proteome</keyword>
<sequence>MRISFTAYKIALILVVGVLFAAVLYLMLNGEEKPISQAHSHQGTTVDTSSHRDTFEYFLSTLGEQSLNDVQHAYNTFADSVSYGENQKPLFEKYQAYRRALDTLNAPDSLTGLDYLHFVQTQVTQLQAELFDDQERAQLFYEENLAREMAIKRMELEALNIDDNAMQQQWQDELDKLTPDMKESYQNAALIEQIGSVMNLDGDDNAHALNELVGEEAAARIKAFEQEEAQFKKNLSAYFAEKSLLANNASDHSLQSLKEKYFSSEQQRRVDALESIRADSQ</sequence>
<evidence type="ECO:0000256" key="10">
    <source>
        <dbReference type="ARBA" id="ARBA00023098"/>
    </source>
</evidence>
<comment type="function">
    <text evidence="1">May be involved in the folding of the extracellular lipase during its passage through the periplasm.</text>
</comment>
<evidence type="ECO:0000256" key="15">
    <source>
        <dbReference type="ARBA" id="ARBA00033028"/>
    </source>
</evidence>
<dbReference type="InterPro" id="IPR004961">
    <property type="entry name" value="Lipase_chaperone"/>
</dbReference>
<comment type="subcellular location">
    <subcellularLocation>
        <location evidence="2">Cell inner membrane</location>
        <topology evidence="2">Single-pass membrane protein</topology>
        <orientation evidence="2">Periplasmic side</orientation>
    </subcellularLocation>
</comment>
<proteinExistence type="inferred from homology"/>
<keyword evidence="11 16" id="KW-0472">Membrane</keyword>
<dbReference type="Pfam" id="PF03280">
    <property type="entry name" value="Lipase_chap"/>
    <property type="match status" value="1"/>
</dbReference>
<evidence type="ECO:0000256" key="16">
    <source>
        <dbReference type="SAM" id="Phobius"/>
    </source>
</evidence>
<evidence type="ECO:0000256" key="1">
    <source>
        <dbReference type="ARBA" id="ARBA00003280"/>
    </source>
</evidence>
<evidence type="ECO:0000256" key="14">
    <source>
        <dbReference type="ARBA" id="ARBA00031542"/>
    </source>
</evidence>
<evidence type="ECO:0000256" key="7">
    <source>
        <dbReference type="ARBA" id="ARBA00022692"/>
    </source>
</evidence>
<evidence type="ECO:0000256" key="2">
    <source>
        <dbReference type="ARBA" id="ARBA00004383"/>
    </source>
</evidence>
<keyword evidence="10" id="KW-0443">Lipid metabolism</keyword>
<keyword evidence="7 16" id="KW-0812">Transmembrane</keyword>
<gene>
    <name evidence="17" type="ORF">LRP49_02735</name>
</gene>
<keyword evidence="5" id="KW-1003">Cell membrane</keyword>
<dbReference type="Proteomes" id="UP001149821">
    <property type="component" value="Unassembled WGS sequence"/>
</dbReference>
<reference evidence="17" key="1">
    <citation type="submission" date="2021-12" db="EMBL/GenBank/DDBJ databases">
        <title>Enterovibrio ZSDZ35 sp. nov. and Enterovibrio ZSDZ42 sp. nov., isolated from coastal seawater in Qingdao.</title>
        <authorList>
            <person name="Zhang P."/>
        </authorList>
    </citation>
    <scope>NUCLEOTIDE SEQUENCE</scope>
    <source>
        <strain evidence="17">ZSDZ35</strain>
    </source>
</reference>
<organism evidence="17 18">
    <name type="scientific">Enterovibrio qingdaonensis</name>
    <dbReference type="NCBI Taxonomy" id="2899818"/>
    <lineage>
        <taxon>Bacteria</taxon>
        <taxon>Pseudomonadati</taxon>
        <taxon>Pseudomonadota</taxon>
        <taxon>Gammaproteobacteria</taxon>
        <taxon>Vibrionales</taxon>
        <taxon>Vibrionaceae</taxon>
        <taxon>Enterovibrio</taxon>
    </lineage>
</organism>
<evidence type="ECO:0000256" key="6">
    <source>
        <dbReference type="ARBA" id="ARBA00022519"/>
    </source>
</evidence>
<evidence type="ECO:0000256" key="12">
    <source>
        <dbReference type="ARBA" id="ARBA00023186"/>
    </source>
</evidence>